<name>A0A1F5KFM8_9BACT</name>
<comment type="similarity">
    <text evidence="1 4 5">Belongs to the bacterial ribosomal protein bL35 family.</text>
</comment>
<reference evidence="7 8" key="1">
    <citation type="journal article" date="2016" name="Nat. Commun.">
        <title>Thousands of microbial genomes shed light on interconnected biogeochemical processes in an aquifer system.</title>
        <authorList>
            <person name="Anantharaman K."/>
            <person name="Brown C.T."/>
            <person name="Hug L.A."/>
            <person name="Sharon I."/>
            <person name="Castelle C.J."/>
            <person name="Probst A.J."/>
            <person name="Thomas B.C."/>
            <person name="Singh A."/>
            <person name="Wilkins M.J."/>
            <person name="Karaoz U."/>
            <person name="Brodie E.L."/>
            <person name="Williams K.H."/>
            <person name="Hubbard S.S."/>
            <person name="Banfield J.F."/>
        </authorList>
    </citation>
    <scope>NUCLEOTIDE SEQUENCE [LARGE SCALE GENOMIC DNA]</scope>
</reference>
<dbReference type="PRINTS" id="PR00064">
    <property type="entry name" value="RIBOSOMALL35"/>
</dbReference>
<evidence type="ECO:0000256" key="4">
    <source>
        <dbReference type="HAMAP-Rule" id="MF_00514"/>
    </source>
</evidence>
<protein>
    <recommendedName>
        <fullName evidence="4">Large ribosomal subunit protein bL35</fullName>
    </recommendedName>
</protein>
<dbReference type="PROSITE" id="PS00936">
    <property type="entry name" value="RIBOSOMAL_L35"/>
    <property type="match status" value="1"/>
</dbReference>
<dbReference type="InterPro" id="IPR018265">
    <property type="entry name" value="Ribosomal_bL35_CS"/>
</dbReference>
<evidence type="ECO:0000313" key="7">
    <source>
        <dbReference type="EMBL" id="OGE39762.1"/>
    </source>
</evidence>
<gene>
    <name evidence="4" type="primary">rpmI</name>
    <name evidence="7" type="ORF">A3D25_03470</name>
</gene>
<evidence type="ECO:0000256" key="1">
    <source>
        <dbReference type="ARBA" id="ARBA00006598"/>
    </source>
</evidence>
<dbReference type="GO" id="GO:0005840">
    <property type="term" value="C:ribosome"/>
    <property type="evidence" value="ECO:0007669"/>
    <property type="project" value="UniProtKB-KW"/>
</dbReference>
<dbReference type="NCBIfam" id="TIGR00001">
    <property type="entry name" value="rpmI_bact"/>
    <property type="match status" value="1"/>
</dbReference>
<keyword evidence="2 4" id="KW-0689">Ribosomal protein</keyword>
<dbReference type="Pfam" id="PF01632">
    <property type="entry name" value="Ribosomal_L35p"/>
    <property type="match status" value="1"/>
</dbReference>
<proteinExistence type="inferred from homology"/>
<dbReference type="GO" id="GO:1990904">
    <property type="term" value="C:ribonucleoprotein complex"/>
    <property type="evidence" value="ECO:0007669"/>
    <property type="project" value="UniProtKB-KW"/>
</dbReference>
<dbReference type="SUPFAM" id="SSF143034">
    <property type="entry name" value="L35p-like"/>
    <property type="match status" value="1"/>
</dbReference>
<feature type="region of interest" description="Disordered" evidence="6">
    <location>
        <begin position="35"/>
        <end position="54"/>
    </location>
</feature>
<evidence type="ECO:0000256" key="2">
    <source>
        <dbReference type="ARBA" id="ARBA00022980"/>
    </source>
</evidence>
<dbReference type="Gene3D" id="4.10.410.60">
    <property type="match status" value="1"/>
</dbReference>
<sequence>MKYKHKTKKSVIKRIKITGTGKIMRSHQLRANHLRRHKSKSALRRHAVPAQVSKGDAKQIKIMLGI</sequence>
<dbReference type="HAMAP" id="MF_00514">
    <property type="entry name" value="Ribosomal_bL35"/>
    <property type="match status" value="1"/>
</dbReference>
<dbReference type="InterPro" id="IPR037229">
    <property type="entry name" value="Ribosomal_bL35_sf"/>
</dbReference>
<keyword evidence="3 4" id="KW-0687">Ribonucleoprotein</keyword>
<evidence type="ECO:0000256" key="5">
    <source>
        <dbReference type="RuleBase" id="RU000568"/>
    </source>
</evidence>
<organism evidence="7 8">
    <name type="scientific">Candidatus Daviesbacteria bacterium RIFCSPHIGHO2_02_FULL_43_12</name>
    <dbReference type="NCBI Taxonomy" id="1797776"/>
    <lineage>
        <taxon>Bacteria</taxon>
        <taxon>Candidatus Daviesiibacteriota</taxon>
    </lineage>
</organism>
<accession>A0A1F5KFM8</accession>
<feature type="compositionally biased region" description="Basic residues" evidence="6">
    <location>
        <begin position="35"/>
        <end position="47"/>
    </location>
</feature>
<dbReference type="GO" id="GO:0006412">
    <property type="term" value="P:translation"/>
    <property type="evidence" value="ECO:0007669"/>
    <property type="project" value="UniProtKB-UniRule"/>
</dbReference>
<dbReference type="GO" id="GO:0003735">
    <property type="term" value="F:structural constituent of ribosome"/>
    <property type="evidence" value="ECO:0007669"/>
    <property type="project" value="InterPro"/>
</dbReference>
<dbReference type="EMBL" id="MFDD01000015">
    <property type="protein sequence ID" value="OGE39762.1"/>
    <property type="molecule type" value="Genomic_DNA"/>
</dbReference>
<dbReference type="InterPro" id="IPR021137">
    <property type="entry name" value="Ribosomal_bL35-like"/>
</dbReference>
<evidence type="ECO:0000256" key="6">
    <source>
        <dbReference type="SAM" id="MobiDB-lite"/>
    </source>
</evidence>
<evidence type="ECO:0000313" key="8">
    <source>
        <dbReference type="Proteomes" id="UP000177328"/>
    </source>
</evidence>
<dbReference type="Proteomes" id="UP000177328">
    <property type="component" value="Unassembled WGS sequence"/>
</dbReference>
<comment type="caution">
    <text evidence="7">The sequence shown here is derived from an EMBL/GenBank/DDBJ whole genome shotgun (WGS) entry which is preliminary data.</text>
</comment>
<evidence type="ECO:0000256" key="3">
    <source>
        <dbReference type="ARBA" id="ARBA00023274"/>
    </source>
</evidence>
<dbReference type="AlphaFoldDB" id="A0A1F5KFM8"/>
<dbReference type="InterPro" id="IPR001706">
    <property type="entry name" value="Ribosomal_bL35"/>
</dbReference>